<comment type="caution">
    <text evidence="2">The sequence shown here is derived from an EMBL/GenBank/DDBJ whole genome shotgun (WGS) entry which is preliminary data.</text>
</comment>
<sequence>MSSRNMSYEPLIMLLMMTSKVVKANIAFSKDDDYRIDDPVKLLRNFFSSLEQLDVTSVDFIAVDIQYPEMKHLRVGLWESYTISPLVLAYPNLRTLITRRGDVHFGPRLDTRRRNNKSFQQQTSWQFLDHVSAYIEELYILADLLLESLPSLTMNKLELGLGREVPRYIPGFNGKEMPNPEPLPMDLFLRDLDAKALACRIMSSVPSLKYLHLELFHNDQANSYWRMEEEGDHRIIKELRVDCELGEKVIFKKEFEHPFS</sequence>
<reference evidence="2 3" key="1">
    <citation type="submission" date="2018-02" db="EMBL/GenBank/DDBJ databases">
        <title>Genome sequence of the basidiomycete white-rot fungus Phlebia centrifuga.</title>
        <authorList>
            <person name="Granchi Z."/>
            <person name="Peng M."/>
            <person name="de Vries R.P."/>
            <person name="Hilden K."/>
            <person name="Makela M.R."/>
            <person name="Grigoriev I."/>
            <person name="Riley R."/>
        </authorList>
    </citation>
    <scope>NUCLEOTIDE SEQUENCE [LARGE SCALE GENOMIC DNA]</scope>
    <source>
        <strain evidence="2 3">FBCC195</strain>
    </source>
</reference>
<keyword evidence="1" id="KW-0732">Signal</keyword>
<evidence type="ECO:0000313" key="3">
    <source>
        <dbReference type="Proteomes" id="UP000186601"/>
    </source>
</evidence>
<feature type="chain" id="PRO_5015312836" evidence="1">
    <location>
        <begin position="25"/>
        <end position="260"/>
    </location>
</feature>
<proteinExistence type="predicted"/>
<dbReference type="Proteomes" id="UP000186601">
    <property type="component" value="Unassembled WGS sequence"/>
</dbReference>
<dbReference type="OrthoDB" id="2734540at2759"/>
<keyword evidence="3" id="KW-1185">Reference proteome</keyword>
<dbReference type="EMBL" id="MLYV02000436">
    <property type="protein sequence ID" value="PSR97470.1"/>
    <property type="molecule type" value="Genomic_DNA"/>
</dbReference>
<evidence type="ECO:0000256" key="1">
    <source>
        <dbReference type="SAM" id="SignalP"/>
    </source>
</evidence>
<name>A0A2R6PVE0_9APHY</name>
<protein>
    <submittedName>
        <fullName evidence="2">Uncharacterized protein</fullName>
    </submittedName>
</protein>
<organism evidence="2 3">
    <name type="scientific">Hermanssonia centrifuga</name>
    <dbReference type="NCBI Taxonomy" id="98765"/>
    <lineage>
        <taxon>Eukaryota</taxon>
        <taxon>Fungi</taxon>
        <taxon>Dikarya</taxon>
        <taxon>Basidiomycota</taxon>
        <taxon>Agaricomycotina</taxon>
        <taxon>Agaricomycetes</taxon>
        <taxon>Polyporales</taxon>
        <taxon>Meruliaceae</taxon>
        <taxon>Hermanssonia</taxon>
    </lineage>
</organism>
<gene>
    <name evidence="2" type="ORF">PHLCEN_2v4318</name>
</gene>
<accession>A0A2R6PVE0</accession>
<feature type="signal peptide" evidence="1">
    <location>
        <begin position="1"/>
        <end position="24"/>
    </location>
</feature>
<evidence type="ECO:0000313" key="2">
    <source>
        <dbReference type="EMBL" id="PSR97470.1"/>
    </source>
</evidence>
<dbReference type="AlphaFoldDB" id="A0A2R6PVE0"/>